<evidence type="ECO:0000313" key="11">
    <source>
        <dbReference type="EMBL" id="AMO67480.1"/>
    </source>
</evidence>
<dbReference type="GO" id="GO:0046491">
    <property type="term" value="P:L-methylmalonyl-CoA metabolic process"/>
    <property type="evidence" value="ECO:0007669"/>
    <property type="project" value="TreeGrafter"/>
</dbReference>
<evidence type="ECO:0000256" key="7">
    <source>
        <dbReference type="ARBA" id="ARBA00023004"/>
    </source>
</evidence>
<keyword evidence="6 8" id="KW-0560">Oxidoreductase</keyword>
<sequence>MDVPFLYRQLSYVALNVSDLSRSTSFYSDLLGLELSAEQVGESSALRCDSHAASLLLYQADEPGLRRVAFQLASSADLAAAATHFEARGYEIWPIPSEELPFLRVAGGFRLYEPTTRVTFEYFASVMDLGKAYQPTVANIQRLGHVVLRVVDLDGCWEVLERDFGLLSSDFVEDKAVWARCYPNPFHHSLALVKSPENGLHHVNFMVTEIDDIGRARNRLMDAGVDIVFGPGRHKPSGSVFLYFLDPDGMTAEFSFGMEEFPAENAREPRMLENSSTTMDLWGGKPKPTFSSAGVIAGKDR</sequence>
<dbReference type="Gene3D" id="3.10.180.10">
    <property type="entry name" value="2,3-Dihydroxybiphenyl 1,2-Dioxygenase, domain 1"/>
    <property type="match status" value="2"/>
</dbReference>
<feature type="region of interest" description="Disordered" evidence="9">
    <location>
        <begin position="277"/>
        <end position="301"/>
    </location>
</feature>
<evidence type="ECO:0000256" key="6">
    <source>
        <dbReference type="ARBA" id="ARBA00023002"/>
    </source>
</evidence>
<dbReference type="STRING" id="1470434.AZF00_03845"/>
<dbReference type="AlphaFoldDB" id="A0A127M2M7"/>
<dbReference type="InterPro" id="IPR000486">
    <property type="entry name" value="Xdiol_ring_cleave_dOase_1/2"/>
</dbReference>
<gene>
    <name evidence="11" type="ORF">AZF00_03845</name>
</gene>
<keyword evidence="7 8" id="KW-0408">Iron</keyword>
<dbReference type="PANTHER" id="PTHR43048">
    <property type="entry name" value="METHYLMALONYL-COA EPIMERASE"/>
    <property type="match status" value="1"/>
</dbReference>
<evidence type="ECO:0000256" key="3">
    <source>
        <dbReference type="ARBA" id="ARBA00022723"/>
    </source>
</evidence>
<dbReference type="PROSITE" id="PS00082">
    <property type="entry name" value="EXTRADIOL_DIOXYGENAS"/>
    <property type="match status" value="1"/>
</dbReference>
<name>A0A127M2M7_9GAMM</name>
<comment type="similarity">
    <text evidence="2 8">Belongs to the extradiol ring-cleavage dioxygenase family.</text>
</comment>
<dbReference type="InterPro" id="IPR029068">
    <property type="entry name" value="Glyas_Bleomycin-R_OHBP_Dase"/>
</dbReference>
<keyword evidence="5 8" id="KW-0223">Dioxygenase</keyword>
<proteinExistence type="inferred from homology"/>
<organism evidence="11 12">
    <name type="scientific">Zhongshania aliphaticivorans</name>
    <dbReference type="NCBI Taxonomy" id="1470434"/>
    <lineage>
        <taxon>Bacteria</taxon>
        <taxon>Pseudomonadati</taxon>
        <taxon>Pseudomonadota</taxon>
        <taxon>Gammaproteobacteria</taxon>
        <taxon>Cellvibrionales</taxon>
        <taxon>Spongiibacteraceae</taxon>
        <taxon>Zhongshania</taxon>
    </lineage>
</organism>
<dbReference type="InterPro" id="IPR004360">
    <property type="entry name" value="Glyas_Fos-R_dOase_dom"/>
</dbReference>
<feature type="domain" description="VOC" evidence="10">
    <location>
        <begin position="9"/>
        <end position="125"/>
    </location>
</feature>
<evidence type="ECO:0000256" key="4">
    <source>
        <dbReference type="ARBA" id="ARBA00022797"/>
    </source>
</evidence>
<dbReference type="EMBL" id="CP014544">
    <property type="protein sequence ID" value="AMO67480.1"/>
    <property type="molecule type" value="Genomic_DNA"/>
</dbReference>
<dbReference type="Pfam" id="PF00903">
    <property type="entry name" value="Glyoxalase"/>
    <property type="match status" value="2"/>
</dbReference>
<evidence type="ECO:0000256" key="9">
    <source>
        <dbReference type="SAM" id="MobiDB-lite"/>
    </source>
</evidence>
<protein>
    <recommendedName>
        <fullName evidence="10">VOC domain-containing protein</fullName>
    </recommendedName>
</protein>
<dbReference type="PROSITE" id="PS51819">
    <property type="entry name" value="VOC"/>
    <property type="match status" value="2"/>
</dbReference>
<dbReference type="SUPFAM" id="SSF54593">
    <property type="entry name" value="Glyoxalase/Bleomycin resistance protein/Dihydroxybiphenyl dioxygenase"/>
    <property type="match status" value="1"/>
</dbReference>
<keyword evidence="4 8" id="KW-0058">Aromatic hydrocarbons catabolism</keyword>
<feature type="domain" description="VOC" evidence="10">
    <location>
        <begin position="142"/>
        <end position="257"/>
    </location>
</feature>
<dbReference type="KEGG" id="zal:AZF00_03845"/>
<evidence type="ECO:0000256" key="1">
    <source>
        <dbReference type="ARBA" id="ARBA00001954"/>
    </source>
</evidence>
<evidence type="ECO:0000313" key="12">
    <source>
        <dbReference type="Proteomes" id="UP000074119"/>
    </source>
</evidence>
<dbReference type="InterPro" id="IPR051785">
    <property type="entry name" value="MMCE/EMCE_epimerase"/>
</dbReference>
<dbReference type="InterPro" id="IPR037523">
    <property type="entry name" value="VOC_core"/>
</dbReference>
<evidence type="ECO:0000256" key="2">
    <source>
        <dbReference type="ARBA" id="ARBA00008784"/>
    </source>
</evidence>
<accession>A0A127M2M7</accession>
<evidence type="ECO:0000256" key="8">
    <source>
        <dbReference type="RuleBase" id="RU000683"/>
    </source>
</evidence>
<dbReference type="Proteomes" id="UP000074119">
    <property type="component" value="Chromosome"/>
</dbReference>
<reference evidence="11 12" key="1">
    <citation type="submission" date="2015-12" db="EMBL/GenBank/DDBJ databases">
        <authorList>
            <person name="Shamseldin A."/>
            <person name="Moawad H."/>
            <person name="Abd El-Rahim W.M."/>
            <person name="Sadowsky M.J."/>
        </authorList>
    </citation>
    <scope>NUCLEOTIDE SEQUENCE [LARGE SCALE GENOMIC DNA]</scope>
    <source>
        <strain evidence="11 12">SM2</strain>
    </source>
</reference>
<evidence type="ECO:0000256" key="5">
    <source>
        <dbReference type="ARBA" id="ARBA00022964"/>
    </source>
</evidence>
<keyword evidence="3" id="KW-0479">Metal-binding</keyword>
<dbReference type="GO" id="GO:0051213">
    <property type="term" value="F:dioxygenase activity"/>
    <property type="evidence" value="ECO:0007669"/>
    <property type="project" value="UniProtKB-KW"/>
</dbReference>
<dbReference type="RefSeq" id="WP_008246039.1">
    <property type="nucleotide sequence ID" value="NZ_CP014544.1"/>
</dbReference>
<comment type="cofactor">
    <cofactor evidence="1 8">
        <name>Fe(2+)</name>
        <dbReference type="ChEBI" id="CHEBI:29033"/>
    </cofactor>
</comment>
<dbReference type="GO" id="GO:0008198">
    <property type="term" value="F:ferrous iron binding"/>
    <property type="evidence" value="ECO:0007669"/>
    <property type="project" value="InterPro"/>
</dbReference>
<dbReference type="GO" id="GO:0004493">
    <property type="term" value="F:methylmalonyl-CoA epimerase activity"/>
    <property type="evidence" value="ECO:0007669"/>
    <property type="project" value="TreeGrafter"/>
</dbReference>
<evidence type="ECO:0000259" key="10">
    <source>
        <dbReference type="PROSITE" id="PS51819"/>
    </source>
</evidence>
<dbReference type="PANTHER" id="PTHR43048:SF3">
    <property type="entry name" value="METHYLMALONYL-COA EPIMERASE, MITOCHONDRIAL"/>
    <property type="match status" value="1"/>
</dbReference>